<evidence type="ECO:0000313" key="1">
    <source>
        <dbReference type="EMBL" id="ACJ16942.1"/>
    </source>
</evidence>
<dbReference type="InterPro" id="IPR005489">
    <property type="entry name" value="DUF257"/>
</dbReference>
<dbReference type="OrthoDB" id="85875at2157"/>
<reference evidence="1 2" key="1">
    <citation type="journal article" date="2008" name="J. Bacteriol.">
        <title>The complete genome sequence of Thermococcus onnurineus NA1 reveals a mixed heterotrophic and carboxydotrophic metabolism.</title>
        <authorList>
            <person name="Lee H.S."/>
            <person name="Kang S.G."/>
            <person name="Bae S.S."/>
            <person name="Lim J.K."/>
            <person name="Cho Y."/>
            <person name="Kim Y.J."/>
            <person name="Jeon J.H."/>
            <person name="Cha S.S."/>
            <person name="Kwon K.K."/>
            <person name="Kim H.T."/>
            <person name="Park C.J."/>
            <person name="Lee H.W."/>
            <person name="Kim S.I."/>
            <person name="Chun J."/>
            <person name="Colwell R.R."/>
            <person name="Kim S.J."/>
            <person name="Lee J.H."/>
        </authorList>
    </citation>
    <scope>NUCLEOTIDE SEQUENCE [LARGE SCALE GENOMIC DNA]</scope>
    <source>
        <strain evidence="1 2">NA1</strain>
    </source>
</reference>
<proteinExistence type="predicted"/>
<dbReference type="Gene3D" id="3.40.50.11570">
    <property type="entry name" value="Protein of unknown function DUF257"/>
    <property type="match status" value="1"/>
</dbReference>
<dbReference type="STRING" id="523850.TON_1452"/>
<dbReference type="Proteomes" id="UP000002727">
    <property type="component" value="Chromosome"/>
</dbReference>
<protein>
    <recommendedName>
        <fullName evidence="3">KaiC-like domain-containing protein</fullName>
    </recommendedName>
</protein>
<evidence type="ECO:0000313" key="2">
    <source>
        <dbReference type="Proteomes" id="UP000002727"/>
    </source>
</evidence>
<gene>
    <name evidence="1" type="ordered locus">TON_1452</name>
</gene>
<evidence type="ECO:0008006" key="3">
    <source>
        <dbReference type="Google" id="ProtNLM"/>
    </source>
</evidence>
<name>B6YXX9_THEON</name>
<dbReference type="PATRIC" id="fig|523850.10.peg.1465"/>
<sequence>MVGHGIDSILFKLRPGETVLVEYSSVSSPELLLYLMCRRCMERGRPILIDDISDTFAEYVVRLDLMGLNTDDLLKVPVIKIGGNREVGNVLGKVGVDKYSLDFKYYEKIYEKVVPKEVICNPVLGIYKLFVALERQEVIRLVRNISMFVGKKSRFALYFINRDVMEKKVPELLDLLEETASTVLQWNADKGKYRLRTLKAANDEIMGSNISLRFRDIAGI</sequence>
<dbReference type="EMBL" id="CP000855">
    <property type="protein sequence ID" value="ACJ16942.1"/>
    <property type="molecule type" value="Genomic_DNA"/>
</dbReference>
<dbReference type="eggNOG" id="arCOG03792">
    <property type="taxonomic scope" value="Archaea"/>
</dbReference>
<dbReference type="AlphaFoldDB" id="B6YXX9"/>
<keyword evidence="2" id="KW-1185">Reference proteome</keyword>
<dbReference type="KEGG" id="ton:TON_1452"/>
<dbReference type="HOGENOM" id="CLU_102063_1_0_2"/>
<dbReference type="Pfam" id="PF03192">
    <property type="entry name" value="DUF257"/>
    <property type="match status" value="1"/>
</dbReference>
<organism evidence="1 2">
    <name type="scientific">Thermococcus onnurineus (strain NA1)</name>
    <dbReference type="NCBI Taxonomy" id="523850"/>
    <lineage>
        <taxon>Archaea</taxon>
        <taxon>Methanobacteriati</taxon>
        <taxon>Methanobacteriota</taxon>
        <taxon>Thermococci</taxon>
        <taxon>Thermococcales</taxon>
        <taxon>Thermococcaceae</taxon>
        <taxon>Thermococcus</taxon>
    </lineage>
</organism>
<accession>B6YXX9</accession>